<name>A0A1T4RFP0_9BACT</name>
<gene>
    <name evidence="1" type="ORF">SAMN02745108_02694</name>
</gene>
<reference evidence="1 2" key="1">
    <citation type="submission" date="2017-02" db="EMBL/GenBank/DDBJ databases">
        <authorList>
            <person name="Peterson S.W."/>
        </authorList>
    </citation>
    <scope>NUCLEOTIDE SEQUENCE [LARGE SCALE GENOMIC DNA]</scope>
    <source>
        <strain evidence="1 2">ATCC 43854</strain>
    </source>
</reference>
<proteinExistence type="predicted"/>
<dbReference type="Pfam" id="PF14386">
    <property type="entry name" value="DUF4417"/>
    <property type="match status" value="1"/>
</dbReference>
<dbReference type="STRING" id="28122.SAMN02745108_02694"/>
<dbReference type="RefSeq" id="WP_144319707.1">
    <property type="nucleotide sequence ID" value="NZ_FUWU01000073.1"/>
</dbReference>
<evidence type="ECO:0000313" key="2">
    <source>
        <dbReference type="Proteomes" id="UP000190449"/>
    </source>
</evidence>
<accession>A0A1T4RFP0</accession>
<protein>
    <recommendedName>
        <fullName evidence="3">DUF4417 domain-containing protein</fullName>
    </recommendedName>
</protein>
<sequence length="243" mass="28341">MTIKLRTVTRAGLRDIWNAFMVKGAVFSKNGIPFCPNTTSQIPESLITYDEAVQIYNQELRRKNKYFHSQSFVCFFIDDYKFDNPSGIWFRWKLAQKILEHFEGIITPDFSTYQDFPLPLKLFATYKMRTFGYWWGSLGHKVINNVRGDMLSLDFCFDGIPQNGTVCIGTVASGLRQKINRDLFSLWLEKMIEVLKPQLILVYGSCKYECFEKARRKGIKIISYPSKTSLAFQKKREAKDEQN</sequence>
<dbReference type="InterPro" id="IPR025530">
    <property type="entry name" value="DUF4417"/>
</dbReference>
<organism evidence="1 2">
    <name type="scientific">Fibrobacter intestinalis</name>
    <dbReference type="NCBI Taxonomy" id="28122"/>
    <lineage>
        <taxon>Bacteria</taxon>
        <taxon>Pseudomonadati</taxon>
        <taxon>Fibrobacterota</taxon>
        <taxon>Fibrobacteria</taxon>
        <taxon>Fibrobacterales</taxon>
        <taxon>Fibrobacteraceae</taxon>
        <taxon>Fibrobacter</taxon>
    </lineage>
</organism>
<evidence type="ECO:0000313" key="1">
    <source>
        <dbReference type="EMBL" id="SKA14814.1"/>
    </source>
</evidence>
<dbReference type="AlphaFoldDB" id="A0A1T4RFP0"/>
<dbReference type="EMBL" id="FUWU01000073">
    <property type="protein sequence ID" value="SKA14814.1"/>
    <property type="molecule type" value="Genomic_DNA"/>
</dbReference>
<dbReference type="Proteomes" id="UP000190449">
    <property type="component" value="Unassembled WGS sequence"/>
</dbReference>
<evidence type="ECO:0008006" key="3">
    <source>
        <dbReference type="Google" id="ProtNLM"/>
    </source>
</evidence>